<name>A0A835JWH7_9ROSI</name>
<dbReference type="AlphaFoldDB" id="A0A835JWH7"/>
<dbReference type="EMBL" id="JADGMS010000008">
    <property type="protein sequence ID" value="KAF9676584.1"/>
    <property type="molecule type" value="Genomic_DNA"/>
</dbReference>
<evidence type="ECO:0000313" key="3">
    <source>
        <dbReference type="Proteomes" id="UP000657918"/>
    </source>
</evidence>
<feature type="region of interest" description="Disordered" evidence="1">
    <location>
        <begin position="56"/>
        <end position="77"/>
    </location>
</feature>
<proteinExistence type="predicted"/>
<evidence type="ECO:0000313" key="2">
    <source>
        <dbReference type="EMBL" id="KAF9676584.1"/>
    </source>
</evidence>
<accession>A0A835JWH7</accession>
<sequence length="99" mass="11259">MPWRQNVWAQFFLSPSNPVIFKNPSSPQPTQPPPLFVPLRISKRTHPRFILFAQTSNNPTQEPRETAREMINESSDNSGGAAEVAFVLRFLLLNFTFTG</sequence>
<keyword evidence="3" id="KW-1185">Reference proteome</keyword>
<gene>
    <name evidence="2" type="ORF">SADUNF_Sadunf08G0017500</name>
</gene>
<protein>
    <submittedName>
        <fullName evidence="2">Uncharacterized protein</fullName>
    </submittedName>
</protein>
<comment type="caution">
    <text evidence="2">The sequence shown here is derived from an EMBL/GenBank/DDBJ whole genome shotgun (WGS) entry which is preliminary data.</text>
</comment>
<dbReference type="Proteomes" id="UP000657918">
    <property type="component" value="Chromosome 8"/>
</dbReference>
<evidence type="ECO:0000256" key="1">
    <source>
        <dbReference type="SAM" id="MobiDB-lite"/>
    </source>
</evidence>
<reference evidence="2 3" key="1">
    <citation type="submission" date="2020-10" db="EMBL/GenBank/DDBJ databases">
        <title>Plant Genome Project.</title>
        <authorList>
            <person name="Zhang R.-G."/>
        </authorList>
    </citation>
    <scope>NUCLEOTIDE SEQUENCE [LARGE SCALE GENOMIC DNA]</scope>
    <source>
        <strain evidence="2">FAFU-HL-1</strain>
        <tissue evidence="2">Leaf</tissue>
    </source>
</reference>
<feature type="compositionally biased region" description="Basic and acidic residues" evidence="1">
    <location>
        <begin position="62"/>
        <end position="71"/>
    </location>
</feature>
<organism evidence="2 3">
    <name type="scientific">Salix dunnii</name>
    <dbReference type="NCBI Taxonomy" id="1413687"/>
    <lineage>
        <taxon>Eukaryota</taxon>
        <taxon>Viridiplantae</taxon>
        <taxon>Streptophyta</taxon>
        <taxon>Embryophyta</taxon>
        <taxon>Tracheophyta</taxon>
        <taxon>Spermatophyta</taxon>
        <taxon>Magnoliopsida</taxon>
        <taxon>eudicotyledons</taxon>
        <taxon>Gunneridae</taxon>
        <taxon>Pentapetalae</taxon>
        <taxon>rosids</taxon>
        <taxon>fabids</taxon>
        <taxon>Malpighiales</taxon>
        <taxon>Salicaceae</taxon>
        <taxon>Saliceae</taxon>
        <taxon>Salix</taxon>
    </lineage>
</organism>